<evidence type="ECO:0000313" key="2">
    <source>
        <dbReference type="Proteomes" id="UP000721954"/>
    </source>
</evidence>
<sequence>MTSTRARPTTLEPEETEAMTYLHTRAAVEEYLRVREDLFSAMRADRRRGVAASEIARTAAGTYSTPVILEYLSCVELRDDTRAALRTAGLDRWVGVRSTGAGRGPRKVLLALTRDPAELAEPDRRALPERLIRALKDAGIALQLTDRTTLADALYGGEEVRLCRARGGCVRRTALSSRP</sequence>
<protein>
    <submittedName>
        <fullName evidence="1">Uncharacterized protein</fullName>
    </submittedName>
</protein>
<proteinExistence type="predicted"/>
<dbReference type="Proteomes" id="UP000721954">
    <property type="component" value="Unassembled WGS sequence"/>
</dbReference>
<reference evidence="1 2" key="1">
    <citation type="submission" date="2021-02" db="EMBL/GenBank/DDBJ databases">
        <title>Streptomyces spirodelae sp. nov., isolated from duckweed.</title>
        <authorList>
            <person name="Saimee Y."/>
            <person name="Duangmal K."/>
        </authorList>
    </citation>
    <scope>NUCLEOTIDE SEQUENCE [LARGE SCALE GENOMIC DNA]</scope>
    <source>
        <strain evidence="1 2">DSM 42105</strain>
    </source>
</reference>
<evidence type="ECO:0000313" key="1">
    <source>
        <dbReference type="EMBL" id="MBO8200726.1"/>
    </source>
</evidence>
<name>A0ABS3XZ99_9ACTN</name>
<organism evidence="1 2">
    <name type="scientific">Streptomyces smyrnaeus</name>
    <dbReference type="NCBI Taxonomy" id="1387713"/>
    <lineage>
        <taxon>Bacteria</taxon>
        <taxon>Bacillati</taxon>
        <taxon>Actinomycetota</taxon>
        <taxon>Actinomycetes</taxon>
        <taxon>Kitasatosporales</taxon>
        <taxon>Streptomycetaceae</taxon>
        <taxon>Streptomyces</taxon>
    </lineage>
</organism>
<comment type="caution">
    <text evidence="1">The sequence shown here is derived from an EMBL/GenBank/DDBJ whole genome shotgun (WGS) entry which is preliminary data.</text>
</comment>
<dbReference type="RefSeq" id="WP_209212339.1">
    <property type="nucleotide sequence ID" value="NZ_JAFFZM010000012.1"/>
</dbReference>
<dbReference type="GeneID" id="96261058"/>
<keyword evidence="2" id="KW-1185">Reference proteome</keyword>
<gene>
    <name evidence="1" type="ORF">JW613_20780</name>
</gene>
<accession>A0ABS3XZ99</accession>
<dbReference type="EMBL" id="JAFFZM010000012">
    <property type="protein sequence ID" value="MBO8200726.1"/>
    <property type="molecule type" value="Genomic_DNA"/>
</dbReference>